<dbReference type="InterPro" id="IPR051015">
    <property type="entry name" value="EvgA-like"/>
</dbReference>
<dbReference type="CDD" id="cd17535">
    <property type="entry name" value="REC_NarL-like"/>
    <property type="match status" value="1"/>
</dbReference>
<dbReference type="SUPFAM" id="SSF46894">
    <property type="entry name" value="C-terminal effector domain of the bipartite response regulators"/>
    <property type="match status" value="1"/>
</dbReference>
<feature type="domain" description="HTH luxR-type" evidence="4">
    <location>
        <begin position="142"/>
        <end position="206"/>
    </location>
</feature>
<comment type="caution">
    <text evidence="6">The sequence shown here is derived from an EMBL/GenBank/DDBJ whole genome shotgun (WGS) entry which is preliminary data.</text>
</comment>
<dbReference type="InterPro" id="IPR011006">
    <property type="entry name" value="CheY-like_superfamily"/>
</dbReference>
<proteinExistence type="predicted"/>
<dbReference type="SUPFAM" id="SSF52172">
    <property type="entry name" value="CheY-like"/>
    <property type="match status" value="1"/>
</dbReference>
<dbReference type="InterPro" id="IPR001789">
    <property type="entry name" value="Sig_transdc_resp-reg_receiver"/>
</dbReference>
<dbReference type="InterPro" id="IPR058245">
    <property type="entry name" value="NreC/VraR/RcsB-like_REC"/>
</dbReference>
<evidence type="ECO:0000313" key="7">
    <source>
        <dbReference type="Proteomes" id="UP001501352"/>
    </source>
</evidence>
<dbReference type="SMART" id="SM00421">
    <property type="entry name" value="HTH_LUXR"/>
    <property type="match status" value="1"/>
</dbReference>
<dbReference type="InterPro" id="IPR000792">
    <property type="entry name" value="Tscrpt_reg_LuxR_C"/>
</dbReference>
<dbReference type="PROSITE" id="PS50043">
    <property type="entry name" value="HTH_LUXR_2"/>
    <property type="match status" value="1"/>
</dbReference>
<evidence type="ECO:0000256" key="1">
    <source>
        <dbReference type="ARBA" id="ARBA00022553"/>
    </source>
</evidence>
<name>A0ABN1GV72_9CAUL</name>
<dbReference type="CDD" id="cd06170">
    <property type="entry name" value="LuxR_C_like"/>
    <property type="match status" value="1"/>
</dbReference>
<feature type="modified residue" description="4-aspartylphosphate" evidence="3">
    <location>
        <position position="57"/>
    </location>
</feature>
<gene>
    <name evidence="6" type="ORF">GCM10009422_15310</name>
</gene>
<dbReference type="Pfam" id="PF00196">
    <property type="entry name" value="GerE"/>
    <property type="match status" value="1"/>
</dbReference>
<protein>
    <submittedName>
        <fullName evidence="6">Response regulator transcription factor</fullName>
    </submittedName>
</protein>
<dbReference type="Gene3D" id="3.40.50.2300">
    <property type="match status" value="1"/>
</dbReference>
<dbReference type="Pfam" id="PF00072">
    <property type="entry name" value="Response_reg"/>
    <property type="match status" value="1"/>
</dbReference>
<feature type="domain" description="Response regulatory" evidence="5">
    <location>
        <begin position="4"/>
        <end position="122"/>
    </location>
</feature>
<sequence>MRWIVLIVDDHPLVGQAFELSIRAAYPHLDVGRVTSAAEADDYAKRYGSRIKLVMLDLMLPDAEGFSALLRLQHLLPDASIAIVSARTDAHSISMARAFGVHAYLSKSDPVEKLVNAVGAVMRGETLFPEEAKADPVAVDFHRRLSSLSGAQMRVMRALVDGKLNKQIAGEMNLTEGTVKQHVSAILRKLEVNNRSQAILAAAPVLRNDQVG</sequence>
<keyword evidence="7" id="KW-1185">Reference proteome</keyword>
<evidence type="ECO:0000256" key="2">
    <source>
        <dbReference type="ARBA" id="ARBA00023125"/>
    </source>
</evidence>
<keyword evidence="1 3" id="KW-0597">Phosphoprotein</keyword>
<dbReference type="PANTHER" id="PTHR45566:SF1">
    <property type="entry name" value="HTH-TYPE TRANSCRIPTIONAL REGULATOR YHJB-RELATED"/>
    <property type="match status" value="1"/>
</dbReference>
<dbReference type="PANTHER" id="PTHR45566">
    <property type="entry name" value="HTH-TYPE TRANSCRIPTIONAL REGULATOR YHJB-RELATED"/>
    <property type="match status" value="1"/>
</dbReference>
<reference evidence="6 7" key="1">
    <citation type="journal article" date="2019" name="Int. J. Syst. Evol. Microbiol.">
        <title>The Global Catalogue of Microorganisms (GCM) 10K type strain sequencing project: providing services to taxonomists for standard genome sequencing and annotation.</title>
        <authorList>
            <consortium name="The Broad Institute Genomics Platform"/>
            <consortium name="The Broad Institute Genome Sequencing Center for Infectious Disease"/>
            <person name="Wu L."/>
            <person name="Ma J."/>
        </authorList>
    </citation>
    <scope>NUCLEOTIDE SEQUENCE [LARGE SCALE GENOMIC DNA]</scope>
    <source>
        <strain evidence="6 7">JCM 12928</strain>
    </source>
</reference>
<dbReference type="PROSITE" id="PS00622">
    <property type="entry name" value="HTH_LUXR_1"/>
    <property type="match status" value="1"/>
</dbReference>
<organism evidence="6 7">
    <name type="scientific">Brevundimonas kwangchunensis</name>
    <dbReference type="NCBI Taxonomy" id="322163"/>
    <lineage>
        <taxon>Bacteria</taxon>
        <taxon>Pseudomonadati</taxon>
        <taxon>Pseudomonadota</taxon>
        <taxon>Alphaproteobacteria</taxon>
        <taxon>Caulobacterales</taxon>
        <taxon>Caulobacteraceae</taxon>
        <taxon>Brevundimonas</taxon>
    </lineage>
</organism>
<dbReference type="EMBL" id="BAAAGA010000003">
    <property type="protein sequence ID" value="GAA0620578.1"/>
    <property type="molecule type" value="Genomic_DNA"/>
</dbReference>
<dbReference type="Proteomes" id="UP001501352">
    <property type="component" value="Unassembled WGS sequence"/>
</dbReference>
<dbReference type="PROSITE" id="PS50110">
    <property type="entry name" value="RESPONSE_REGULATORY"/>
    <property type="match status" value="1"/>
</dbReference>
<keyword evidence="2" id="KW-0238">DNA-binding</keyword>
<evidence type="ECO:0000259" key="4">
    <source>
        <dbReference type="PROSITE" id="PS50043"/>
    </source>
</evidence>
<evidence type="ECO:0000256" key="3">
    <source>
        <dbReference type="PROSITE-ProRule" id="PRU00169"/>
    </source>
</evidence>
<accession>A0ABN1GV72</accession>
<evidence type="ECO:0000259" key="5">
    <source>
        <dbReference type="PROSITE" id="PS50110"/>
    </source>
</evidence>
<evidence type="ECO:0000313" key="6">
    <source>
        <dbReference type="EMBL" id="GAA0620578.1"/>
    </source>
</evidence>
<dbReference type="InterPro" id="IPR016032">
    <property type="entry name" value="Sig_transdc_resp-reg_C-effctor"/>
</dbReference>
<dbReference type="PRINTS" id="PR00038">
    <property type="entry name" value="HTHLUXR"/>
</dbReference>
<dbReference type="SMART" id="SM00448">
    <property type="entry name" value="REC"/>
    <property type="match status" value="1"/>
</dbReference>